<dbReference type="EMBL" id="JAQJZL010000010">
    <property type="protein sequence ID" value="KAJ6034320.1"/>
    <property type="molecule type" value="Genomic_DNA"/>
</dbReference>
<dbReference type="Proteomes" id="UP001219568">
    <property type="component" value="Unassembled WGS sequence"/>
</dbReference>
<protein>
    <submittedName>
        <fullName evidence="1">Uncharacterized protein</fullName>
    </submittedName>
</protein>
<keyword evidence="2" id="KW-1185">Reference proteome</keyword>
<proteinExistence type="predicted"/>
<organism evidence="1 2">
    <name type="scientific">Penicillium canescens</name>
    <dbReference type="NCBI Taxonomy" id="5083"/>
    <lineage>
        <taxon>Eukaryota</taxon>
        <taxon>Fungi</taxon>
        <taxon>Dikarya</taxon>
        <taxon>Ascomycota</taxon>
        <taxon>Pezizomycotina</taxon>
        <taxon>Eurotiomycetes</taxon>
        <taxon>Eurotiomycetidae</taxon>
        <taxon>Eurotiales</taxon>
        <taxon>Aspergillaceae</taxon>
        <taxon>Penicillium</taxon>
    </lineage>
</organism>
<comment type="caution">
    <text evidence="1">The sequence shown here is derived from an EMBL/GenBank/DDBJ whole genome shotgun (WGS) entry which is preliminary data.</text>
</comment>
<reference evidence="1" key="2">
    <citation type="submission" date="2023-01" db="EMBL/GenBank/DDBJ databases">
        <authorList>
            <person name="Petersen C."/>
        </authorList>
    </citation>
    <scope>NUCLEOTIDE SEQUENCE</scope>
    <source>
        <strain evidence="1">IBT 15450</strain>
    </source>
</reference>
<evidence type="ECO:0000313" key="1">
    <source>
        <dbReference type="EMBL" id="KAJ6034320.1"/>
    </source>
</evidence>
<name>A0AAD6I6W9_PENCN</name>
<accession>A0AAD6I6W9</accession>
<gene>
    <name evidence="1" type="ORF">N7460_008495</name>
</gene>
<reference evidence="1" key="1">
    <citation type="journal article" date="2023" name="IMA Fungus">
        <title>Comparative genomic study of the Penicillium genus elucidates a diverse pangenome and 15 lateral gene transfer events.</title>
        <authorList>
            <person name="Petersen C."/>
            <person name="Sorensen T."/>
            <person name="Nielsen M.R."/>
            <person name="Sondergaard T.E."/>
            <person name="Sorensen J.L."/>
            <person name="Fitzpatrick D.A."/>
            <person name="Frisvad J.C."/>
            <person name="Nielsen K.L."/>
        </authorList>
    </citation>
    <scope>NUCLEOTIDE SEQUENCE</scope>
    <source>
        <strain evidence="1">IBT 15450</strain>
    </source>
</reference>
<dbReference type="AlphaFoldDB" id="A0AAD6I6W9"/>
<evidence type="ECO:0000313" key="2">
    <source>
        <dbReference type="Proteomes" id="UP001219568"/>
    </source>
</evidence>
<sequence>MERNFSIECEFNGMEIPSFHIKEVELDACYMALNNLRNLLFQEPMLELLQYQIEEGTSYFESLIAESNDEYTESRIQLTVYGLSAREFRSMSGHWYESQPLDRMALRYVFPTHPGNYSVMRETDEDSEYGHLGRVQMIGRHIAKIWFADPTSSLDAIPEWLAELRDFEYKMVEYSTVNLDSGSVFFYLMNEFKETKDGCEIMLRAFLPSAAPASLIGQHTQHRAIEFRNLLYMVHAVVEAEKDSY</sequence>